<gene>
    <name evidence="4" type="ORF">Tci_313291</name>
</gene>
<accession>A0A699H682</accession>
<comment type="caution">
    <text evidence="4">The sequence shown here is derived from an EMBL/GenBank/DDBJ whole genome shotgun (WGS) entry which is preliminary data.</text>
</comment>
<dbReference type="InterPro" id="IPR001878">
    <property type="entry name" value="Znf_CCHC"/>
</dbReference>
<dbReference type="AlphaFoldDB" id="A0A699H682"/>
<feature type="domain" description="CCHC-type" evidence="3">
    <location>
        <begin position="115"/>
        <end position="130"/>
    </location>
</feature>
<protein>
    <recommendedName>
        <fullName evidence="3">CCHC-type domain-containing protein</fullName>
    </recommendedName>
</protein>
<keyword evidence="1" id="KW-0479">Metal-binding</keyword>
<evidence type="ECO:0000313" key="4">
    <source>
        <dbReference type="EMBL" id="GEX41316.1"/>
    </source>
</evidence>
<name>A0A699H682_TANCI</name>
<feature type="compositionally biased region" description="Polar residues" evidence="2">
    <location>
        <begin position="64"/>
        <end position="76"/>
    </location>
</feature>
<reference evidence="4" key="1">
    <citation type="journal article" date="2019" name="Sci. Rep.">
        <title>Draft genome of Tanacetum cinerariifolium, the natural source of mosquito coil.</title>
        <authorList>
            <person name="Yamashiro T."/>
            <person name="Shiraishi A."/>
            <person name="Satake H."/>
            <person name="Nakayama K."/>
        </authorList>
    </citation>
    <scope>NUCLEOTIDE SEQUENCE</scope>
</reference>
<keyword evidence="1" id="KW-0863">Zinc-finger</keyword>
<organism evidence="4">
    <name type="scientific">Tanacetum cinerariifolium</name>
    <name type="common">Dalmatian daisy</name>
    <name type="synonym">Chrysanthemum cinerariifolium</name>
    <dbReference type="NCBI Taxonomy" id="118510"/>
    <lineage>
        <taxon>Eukaryota</taxon>
        <taxon>Viridiplantae</taxon>
        <taxon>Streptophyta</taxon>
        <taxon>Embryophyta</taxon>
        <taxon>Tracheophyta</taxon>
        <taxon>Spermatophyta</taxon>
        <taxon>Magnoliopsida</taxon>
        <taxon>eudicotyledons</taxon>
        <taxon>Gunneridae</taxon>
        <taxon>Pentapetalae</taxon>
        <taxon>asterids</taxon>
        <taxon>campanulids</taxon>
        <taxon>Asterales</taxon>
        <taxon>Asteraceae</taxon>
        <taxon>Asteroideae</taxon>
        <taxon>Anthemideae</taxon>
        <taxon>Anthemidinae</taxon>
        <taxon>Tanacetum</taxon>
    </lineage>
</organism>
<sequence>MFPEESAKVERYIGGLPDMIHGNVKASKPQSMQEAIEFATKLMDKKMLTHVEHQAEHKRKFNDTSRNNQHQQQPFKRNNVAHAYTGGPGDKKPYEGTKPLCSKCNYHHDGLCAPKCTKCKKIGHLACDCKGRPAATNNNNNNNQRAQRAILRGITCFKCRV</sequence>
<dbReference type="EMBL" id="BKCJ010106884">
    <property type="protein sequence ID" value="GEX41316.1"/>
    <property type="molecule type" value="Genomic_DNA"/>
</dbReference>
<proteinExistence type="predicted"/>
<keyword evidence="1" id="KW-0862">Zinc</keyword>
<feature type="region of interest" description="Disordered" evidence="2">
    <location>
        <begin position="51"/>
        <end position="89"/>
    </location>
</feature>
<dbReference type="GO" id="GO:0003676">
    <property type="term" value="F:nucleic acid binding"/>
    <property type="evidence" value="ECO:0007669"/>
    <property type="project" value="InterPro"/>
</dbReference>
<dbReference type="PROSITE" id="PS50158">
    <property type="entry name" value="ZF_CCHC"/>
    <property type="match status" value="1"/>
</dbReference>
<evidence type="ECO:0000256" key="1">
    <source>
        <dbReference type="PROSITE-ProRule" id="PRU00047"/>
    </source>
</evidence>
<dbReference type="GO" id="GO:0008270">
    <property type="term" value="F:zinc ion binding"/>
    <property type="evidence" value="ECO:0007669"/>
    <property type="project" value="UniProtKB-KW"/>
</dbReference>
<evidence type="ECO:0000256" key="2">
    <source>
        <dbReference type="SAM" id="MobiDB-lite"/>
    </source>
</evidence>
<evidence type="ECO:0000259" key="3">
    <source>
        <dbReference type="PROSITE" id="PS50158"/>
    </source>
</evidence>